<evidence type="ECO:0008006" key="5">
    <source>
        <dbReference type="Google" id="ProtNLM"/>
    </source>
</evidence>
<feature type="region of interest" description="Disordered" evidence="2">
    <location>
        <begin position="286"/>
        <end position="365"/>
    </location>
</feature>
<feature type="region of interest" description="Disordered" evidence="2">
    <location>
        <begin position="1"/>
        <end position="58"/>
    </location>
</feature>
<feature type="compositionally biased region" description="Low complexity" evidence="2">
    <location>
        <begin position="12"/>
        <end position="51"/>
    </location>
</feature>
<comment type="caution">
    <text evidence="3">The sequence shown here is derived from an EMBL/GenBank/DDBJ whole genome shotgun (WGS) entry which is preliminary data.</text>
</comment>
<keyword evidence="1" id="KW-0175">Coiled coil</keyword>
<evidence type="ECO:0000313" key="4">
    <source>
        <dbReference type="Proteomes" id="UP001600165"/>
    </source>
</evidence>
<proteinExistence type="predicted"/>
<accession>A0ABW6IDM0</accession>
<evidence type="ECO:0000256" key="1">
    <source>
        <dbReference type="SAM" id="Coils"/>
    </source>
</evidence>
<reference evidence="3 4" key="1">
    <citation type="submission" date="2024-10" db="EMBL/GenBank/DDBJ databases">
        <authorList>
            <person name="Ratan Roy A."/>
            <person name="Morales Sandoval P.H."/>
            <person name="De Los Santos Villalobos S."/>
            <person name="Chakraborty S."/>
            <person name="Mukherjee J."/>
        </authorList>
    </citation>
    <scope>NUCLEOTIDE SEQUENCE [LARGE SCALE GENOMIC DNA]</scope>
    <source>
        <strain evidence="3 4">S1</strain>
    </source>
</reference>
<evidence type="ECO:0000256" key="2">
    <source>
        <dbReference type="SAM" id="MobiDB-lite"/>
    </source>
</evidence>
<protein>
    <recommendedName>
        <fullName evidence="5">GUN4-like domain-containing protein</fullName>
    </recommendedName>
</protein>
<dbReference type="EMBL" id="JBHZOL010000060">
    <property type="protein sequence ID" value="MFE4106277.1"/>
    <property type="molecule type" value="Genomic_DNA"/>
</dbReference>
<feature type="compositionally biased region" description="Basic and acidic residues" evidence="2">
    <location>
        <begin position="294"/>
        <end position="312"/>
    </location>
</feature>
<feature type="compositionally biased region" description="Basic and acidic residues" evidence="2">
    <location>
        <begin position="335"/>
        <end position="355"/>
    </location>
</feature>
<name>A0ABW6IDM0_9CYAN</name>
<evidence type="ECO:0000313" key="3">
    <source>
        <dbReference type="EMBL" id="MFE4106277.1"/>
    </source>
</evidence>
<feature type="coiled-coil region" evidence="1">
    <location>
        <begin position="165"/>
        <end position="233"/>
    </location>
</feature>
<keyword evidence="4" id="KW-1185">Reference proteome</keyword>
<dbReference type="Proteomes" id="UP001600165">
    <property type="component" value="Unassembled WGS sequence"/>
</dbReference>
<sequence>MVGDRVRVTQKSQSATSPSASSQLQARAFTPPVAKQSQQAASSSESQPTAPLASQRQTSLPASNLLAFEPDNIPLFAPDTTPHLPSALSSNLASTPKTPNQPVGPLTPVPLGQSFVSRALDYAKGMWSAESWQGALSAWRDNTAEQEWKTIQSQEQTLTQILSQLPEQDTVKQQIEQDLKQLEQTPVPYSKRAAVLLQLQQWTQTAQEQLNEIKQETEDLENLIDEIKNEFSSISSANIPTEPEAKLRKEYTRLTKAVKSIKSQTDKDELTLLRDNVAQFAITINSRQQGKASKQLEREEKQKQKEATEKKKQQNALKKQAEKYKQSQIAQQEIEQNRKKKEENRKLEAEKQEKNRQKKQTQYENKLKQLRQKKDDLSFKIEQIEQKYINKVLAENEKDDCLNEGNDWSNQWSELRDQVNQLVPPQETDTQDKDTLLQEVLTVHNKGVNVRALQRKIYDERAIAVYKNKPEPDPANFSQDANLAPQEFYERRELFKALVFHDKVTLELPPPNENNYPYSKDYGTEYNFVGLNEVWVLHVHWSKEHHFEKAHYKKRGMGREFKSGGGAGNDVDLLTMKYLKVVDSSGYNEYPWLNRQ</sequence>
<organism evidence="3 4">
    <name type="scientific">Almyronema epifaneia S1</name>
    <dbReference type="NCBI Taxonomy" id="2991925"/>
    <lineage>
        <taxon>Bacteria</taxon>
        <taxon>Bacillati</taxon>
        <taxon>Cyanobacteriota</taxon>
        <taxon>Cyanophyceae</taxon>
        <taxon>Nodosilineales</taxon>
        <taxon>Nodosilineaceae</taxon>
        <taxon>Almyronema</taxon>
        <taxon>Almyronema epifaneia</taxon>
    </lineage>
</organism>
<dbReference type="RefSeq" id="WP_377963879.1">
    <property type="nucleotide sequence ID" value="NZ_JBHZOL010000060.1"/>
</dbReference>
<feature type="region of interest" description="Disordered" evidence="2">
    <location>
        <begin position="76"/>
        <end position="109"/>
    </location>
</feature>
<feature type="compositionally biased region" description="Polar residues" evidence="2">
    <location>
        <begin position="87"/>
        <end position="101"/>
    </location>
</feature>
<gene>
    <name evidence="3" type="ORF">ACFVKH_08320</name>
</gene>